<dbReference type="PANTHER" id="PTHR15341">
    <property type="entry name" value="SUN-COR STEROID HORMONE RECEPTOR CO-REPRESSOR"/>
    <property type="match status" value="1"/>
</dbReference>
<keyword evidence="1" id="KW-0963">Cytoplasm</keyword>
<reference evidence="4" key="1">
    <citation type="journal article" date="2017" name="Nat. Commun.">
        <title>The asparagus genome sheds light on the origin and evolution of a young Y chromosome.</title>
        <authorList>
            <person name="Harkess A."/>
            <person name="Zhou J."/>
            <person name="Xu C."/>
            <person name="Bowers J.E."/>
            <person name="Van der Hulst R."/>
            <person name="Ayyampalayam S."/>
            <person name="Mercati F."/>
            <person name="Riccardi P."/>
            <person name="McKain M.R."/>
            <person name="Kakrana A."/>
            <person name="Tang H."/>
            <person name="Ray J."/>
            <person name="Groenendijk J."/>
            <person name="Arikit S."/>
            <person name="Mathioni S.M."/>
            <person name="Nakano M."/>
            <person name="Shan H."/>
            <person name="Telgmann-Rauber A."/>
            <person name="Kanno A."/>
            <person name="Yue Z."/>
            <person name="Chen H."/>
            <person name="Li W."/>
            <person name="Chen Y."/>
            <person name="Xu X."/>
            <person name="Zhang Y."/>
            <person name="Luo S."/>
            <person name="Chen H."/>
            <person name="Gao J."/>
            <person name="Mao Z."/>
            <person name="Pires J.C."/>
            <person name="Luo M."/>
            <person name="Kudrna D."/>
            <person name="Wing R.A."/>
            <person name="Meyers B.C."/>
            <person name="Yi K."/>
            <person name="Kong H."/>
            <person name="Lavrijsen P."/>
            <person name="Sunseri F."/>
            <person name="Falavigna A."/>
            <person name="Ye Y."/>
            <person name="Leebens-Mack J.H."/>
            <person name="Chen G."/>
        </authorList>
    </citation>
    <scope>NUCLEOTIDE SEQUENCE [LARGE SCALE GENOMIC DNA]</scope>
    <source>
        <strain evidence="4">cv. DH0086</strain>
    </source>
</reference>
<evidence type="ECO:0000256" key="1">
    <source>
        <dbReference type="RuleBase" id="RU368003"/>
    </source>
</evidence>
<feature type="compositionally biased region" description="Basic and acidic residues" evidence="2">
    <location>
        <begin position="78"/>
        <end position="89"/>
    </location>
</feature>
<feature type="region of interest" description="Disordered" evidence="2">
    <location>
        <begin position="45"/>
        <end position="89"/>
    </location>
</feature>
<comment type="function">
    <text evidence="1">Plays a role in the recruitment of the exosome to pre-rRNA to mediate the 3'-5' end processing of the 5.8S rRNA.</text>
</comment>
<dbReference type="PANTHER" id="PTHR15341:SF3">
    <property type="entry name" value="NUCLEAR NUCLEIC ACID-BINDING PROTEIN C1D"/>
    <property type="match status" value="1"/>
</dbReference>
<keyword evidence="1" id="KW-0694">RNA-binding</keyword>
<dbReference type="InterPro" id="IPR011082">
    <property type="entry name" value="Exosome-assoc_fac/DNA_repair"/>
</dbReference>
<keyword evidence="1" id="KW-0238">DNA-binding</keyword>
<evidence type="ECO:0000313" key="3">
    <source>
        <dbReference type="EMBL" id="ONK66850.1"/>
    </source>
</evidence>
<organism evidence="3 4">
    <name type="scientific">Asparagus officinalis</name>
    <name type="common">Garden asparagus</name>
    <dbReference type="NCBI Taxonomy" id="4686"/>
    <lineage>
        <taxon>Eukaryota</taxon>
        <taxon>Viridiplantae</taxon>
        <taxon>Streptophyta</taxon>
        <taxon>Embryophyta</taxon>
        <taxon>Tracheophyta</taxon>
        <taxon>Spermatophyta</taxon>
        <taxon>Magnoliopsida</taxon>
        <taxon>Liliopsida</taxon>
        <taxon>Asparagales</taxon>
        <taxon>Asparagaceae</taxon>
        <taxon>Asparagoideae</taxon>
        <taxon>Asparagus</taxon>
    </lineage>
</organism>
<keyword evidence="1" id="KW-0539">Nucleus</keyword>
<name>A0A5P1ES18_ASPOF</name>
<dbReference type="Gramene" id="ONK66850">
    <property type="protein sequence ID" value="ONK66850"/>
    <property type="gene ID" value="A4U43_C06F12680"/>
</dbReference>
<dbReference type="AlphaFoldDB" id="A0A5P1ES18"/>
<feature type="non-terminal residue" evidence="3">
    <location>
        <position position="1"/>
    </location>
</feature>
<dbReference type="EMBL" id="CM007386">
    <property type="protein sequence ID" value="ONK66850.1"/>
    <property type="molecule type" value="Genomic_DNA"/>
</dbReference>
<sequence>EQFMCFEAVLSEWKCCNPNHIWTTTAPLRPSTTINRQAATRFIEHSLPDLTPGQRHSMREISRQEDTRNRFNNKRKHSPSEKQSVRDAAQEFLEKAARELLGSNDLYVLLK</sequence>
<dbReference type="GO" id="GO:0003723">
    <property type="term" value="F:RNA binding"/>
    <property type="evidence" value="ECO:0007669"/>
    <property type="project" value="UniProtKB-UniRule"/>
</dbReference>
<gene>
    <name evidence="3" type="ORF">A4U43_C06F12680</name>
</gene>
<evidence type="ECO:0000313" key="4">
    <source>
        <dbReference type="Proteomes" id="UP000243459"/>
    </source>
</evidence>
<dbReference type="GO" id="GO:0000178">
    <property type="term" value="C:exosome (RNase complex)"/>
    <property type="evidence" value="ECO:0007669"/>
    <property type="project" value="TreeGrafter"/>
</dbReference>
<accession>A0A5P1ES18</accession>
<protein>
    <recommendedName>
        <fullName evidence="1">Nuclear nucleic acid-binding protein C1D</fullName>
    </recommendedName>
</protein>
<dbReference type="Proteomes" id="UP000243459">
    <property type="component" value="Chromosome 6"/>
</dbReference>
<dbReference type="GO" id="GO:0003677">
    <property type="term" value="F:DNA binding"/>
    <property type="evidence" value="ECO:0007669"/>
    <property type="project" value="UniProtKB-KW"/>
</dbReference>
<dbReference type="GO" id="GO:0010468">
    <property type="term" value="P:regulation of gene expression"/>
    <property type="evidence" value="ECO:0007669"/>
    <property type="project" value="TreeGrafter"/>
</dbReference>
<keyword evidence="4" id="KW-1185">Reference proteome</keyword>
<comment type="subcellular location">
    <subcellularLocation>
        <location evidence="1">Cytoplasm</location>
    </subcellularLocation>
    <subcellularLocation>
        <location evidence="1">Nucleus</location>
        <location evidence="1">Nucleolus</location>
    </subcellularLocation>
    <subcellularLocation>
        <location evidence="1">Nucleus</location>
    </subcellularLocation>
</comment>
<evidence type="ECO:0000256" key="2">
    <source>
        <dbReference type="SAM" id="MobiDB-lite"/>
    </source>
</evidence>
<comment type="similarity">
    <text evidence="1">Belongs to the C1D family.</text>
</comment>
<comment type="subunit">
    <text evidence="1">Monomer and homodimer.</text>
</comment>
<feature type="compositionally biased region" description="Basic and acidic residues" evidence="2">
    <location>
        <begin position="57"/>
        <end position="69"/>
    </location>
</feature>
<dbReference type="GO" id="GO:0005737">
    <property type="term" value="C:cytoplasm"/>
    <property type="evidence" value="ECO:0007669"/>
    <property type="project" value="UniProtKB-SubCell"/>
</dbReference>
<dbReference type="GO" id="GO:0005730">
    <property type="term" value="C:nucleolus"/>
    <property type="evidence" value="ECO:0007669"/>
    <property type="project" value="UniProtKB-SubCell"/>
</dbReference>
<dbReference type="GO" id="GO:0000460">
    <property type="term" value="P:maturation of 5.8S rRNA"/>
    <property type="evidence" value="ECO:0007669"/>
    <property type="project" value="TreeGrafter"/>
</dbReference>
<proteinExistence type="inferred from homology"/>
<keyword evidence="1" id="KW-0698">rRNA processing</keyword>
<dbReference type="OMA" id="HIWTTTA"/>